<reference evidence="3" key="1">
    <citation type="journal article" date="2014" name="Genome Announc.">
        <title>Genome sequence and annotation of Acremonium chrysogenum, producer of the beta-lactam antibiotic cephalosporin C.</title>
        <authorList>
            <person name="Terfehr D."/>
            <person name="Dahlmann T.A."/>
            <person name="Specht T."/>
            <person name="Zadra I."/>
            <person name="Kuernsteiner H."/>
            <person name="Kueck U."/>
        </authorList>
    </citation>
    <scope>NUCLEOTIDE SEQUENCE [LARGE SCALE GENOMIC DNA]</scope>
    <source>
        <strain evidence="3">ATCC 11550 / CBS 779.69 / DSM 880 / IAM 14645 / JCM 23072 / IMI 49137</strain>
    </source>
</reference>
<proteinExistence type="predicted"/>
<dbReference type="Proteomes" id="UP000029964">
    <property type="component" value="Unassembled WGS sequence"/>
</dbReference>
<dbReference type="HOGENOM" id="CLU_078568_2_0_1"/>
<feature type="region of interest" description="Disordered" evidence="1">
    <location>
        <begin position="1"/>
        <end position="38"/>
    </location>
</feature>
<dbReference type="STRING" id="857340.A0A086T6A6"/>
<protein>
    <submittedName>
        <fullName evidence="2">Uncharacterized protein</fullName>
    </submittedName>
</protein>
<dbReference type="AlphaFoldDB" id="A0A086T6A6"/>
<dbReference type="OrthoDB" id="5336357at2759"/>
<keyword evidence="3" id="KW-1185">Reference proteome</keyword>
<organism evidence="2 3">
    <name type="scientific">Hapsidospora chrysogenum (strain ATCC 11550 / CBS 779.69 / DSM 880 / IAM 14645 / JCM 23072 / IMI 49137)</name>
    <name type="common">Acremonium chrysogenum</name>
    <dbReference type="NCBI Taxonomy" id="857340"/>
    <lineage>
        <taxon>Eukaryota</taxon>
        <taxon>Fungi</taxon>
        <taxon>Dikarya</taxon>
        <taxon>Ascomycota</taxon>
        <taxon>Pezizomycotina</taxon>
        <taxon>Sordariomycetes</taxon>
        <taxon>Hypocreomycetidae</taxon>
        <taxon>Hypocreales</taxon>
        <taxon>Bionectriaceae</taxon>
        <taxon>Hapsidospora</taxon>
    </lineage>
</organism>
<evidence type="ECO:0000313" key="2">
    <source>
        <dbReference type="EMBL" id="KFH44888.1"/>
    </source>
</evidence>
<evidence type="ECO:0000256" key="1">
    <source>
        <dbReference type="SAM" id="MobiDB-lite"/>
    </source>
</evidence>
<comment type="caution">
    <text evidence="2">The sequence shown here is derived from an EMBL/GenBank/DDBJ whole genome shotgun (WGS) entry which is preliminary data.</text>
</comment>
<evidence type="ECO:0000313" key="3">
    <source>
        <dbReference type="Proteomes" id="UP000029964"/>
    </source>
</evidence>
<name>A0A086T6A6_HAPC1</name>
<gene>
    <name evidence="2" type="ORF">ACRE_043670</name>
</gene>
<feature type="compositionally biased region" description="Low complexity" evidence="1">
    <location>
        <begin position="10"/>
        <end position="33"/>
    </location>
</feature>
<accession>A0A086T6A6</accession>
<dbReference type="EMBL" id="JPKY01000041">
    <property type="protein sequence ID" value="KFH44888.1"/>
    <property type="molecule type" value="Genomic_DNA"/>
</dbReference>
<sequence length="212" mass="22848">MTLKRKRSASELCSSPLSSSASSTSSSPPHRSSFAMFGLGSMSGPAHLNSRTLKRFRDSRPSEQLVHQRTLGLLYSAQQRPSEVQQILDQEEHLPPTIITPAAHTTDRPAPQQSLHRFWNIHSAPRTSSSTIDQPMHHSSPDCEDCGGNLAASSEDGMDLDGVEDFACSSCGKNVCFSCSVSNLGEQKHCLRCAGRRPAGGVGGVVGWVARF</sequence>